<dbReference type="EMBL" id="JACVDC010000118">
    <property type="protein sequence ID" value="MBC9798455.1"/>
    <property type="molecule type" value="Genomic_DNA"/>
</dbReference>
<dbReference type="RefSeq" id="WP_187967572.1">
    <property type="nucleotide sequence ID" value="NZ_JACVDC010000118.1"/>
</dbReference>
<dbReference type="Proteomes" id="UP000653730">
    <property type="component" value="Unassembled WGS sequence"/>
</dbReference>
<reference evidence="1 2" key="1">
    <citation type="submission" date="2020-09" db="EMBL/GenBank/DDBJ databases">
        <title>Sinomicrobium weinanense sp. nov., a halophilic bacteria isolated from saline-alkali soil.</title>
        <authorList>
            <person name="Wu P."/>
            <person name="Ren H."/>
            <person name="Mei Y."/>
            <person name="Liang Y."/>
            <person name="Chen Z."/>
        </authorList>
    </citation>
    <scope>NUCLEOTIDE SEQUENCE [LARGE SCALE GENOMIC DNA]</scope>
    <source>
        <strain evidence="1 2">FJxs</strain>
    </source>
</reference>
<organism evidence="1 2">
    <name type="scientific">Sinomicrobium weinanense</name>
    <dbReference type="NCBI Taxonomy" id="2842200"/>
    <lineage>
        <taxon>Bacteria</taxon>
        <taxon>Pseudomonadati</taxon>
        <taxon>Bacteroidota</taxon>
        <taxon>Flavobacteriia</taxon>
        <taxon>Flavobacteriales</taxon>
        <taxon>Flavobacteriaceae</taxon>
        <taxon>Sinomicrobium</taxon>
    </lineage>
</organism>
<protein>
    <submittedName>
        <fullName evidence="1">DUF932 domain-containing protein</fullName>
    </submittedName>
</protein>
<sequence>MYLNNLQQDEVFVKTEMKPLQELTSMEPRRGLENVIISNGKIVNIVSKGYGHIPNELFFTKAEQMLIDAELNYHRQTINRSDRSFSMDFIIEDHSQFAVNHQEDQILPMLRFTNSYDGSERTLGHFGFFRKVCANGLHVAQSQIAFFVKHSTNSVQLIMPKLELLFQKFLDNEFYTISDQFSPMMTVPILDPEEFVREVLERTKLFRYECSDKNDDPSKKAREILEILDRESLLLHEAPNLWLGYNAFNAVLHRNLKKAFPGRKDWIHSCSRRSARWHDANKRLLRSLLKTGVFNAHNTSKFKEMAKVSQRKTVGRSGETSIKTVFNCIPYPHFSQL</sequence>
<accession>A0A926JVX3</accession>
<comment type="caution">
    <text evidence="1">The sequence shown here is derived from an EMBL/GenBank/DDBJ whole genome shotgun (WGS) entry which is preliminary data.</text>
</comment>
<dbReference type="AlphaFoldDB" id="A0A926JVX3"/>
<keyword evidence="2" id="KW-1185">Reference proteome</keyword>
<dbReference type="Pfam" id="PF06067">
    <property type="entry name" value="DUF932"/>
    <property type="match status" value="1"/>
</dbReference>
<evidence type="ECO:0000313" key="2">
    <source>
        <dbReference type="Proteomes" id="UP000653730"/>
    </source>
</evidence>
<dbReference type="InterPro" id="IPR026325">
    <property type="entry name" value="DUF932"/>
</dbReference>
<gene>
    <name evidence="1" type="ORF">IBL28_20985</name>
</gene>
<proteinExistence type="predicted"/>
<name>A0A926JVX3_9FLAO</name>
<evidence type="ECO:0000313" key="1">
    <source>
        <dbReference type="EMBL" id="MBC9798455.1"/>
    </source>
</evidence>